<protein>
    <submittedName>
        <fullName evidence="1">Uncharacterized protein</fullName>
    </submittedName>
</protein>
<reference evidence="1" key="2">
    <citation type="journal article" date="2021" name="PeerJ">
        <title>Extensive microbial diversity within the chicken gut microbiome revealed by metagenomics and culture.</title>
        <authorList>
            <person name="Gilroy R."/>
            <person name="Ravi A."/>
            <person name="Getino M."/>
            <person name="Pursley I."/>
            <person name="Horton D.L."/>
            <person name="Alikhan N.F."/>
            <person name="Baker D."/>
            <person name="Gharbi K."/>
            <person name="Hall N."/>
            <person name="Watson M."/>
            <person name="Adriaenssens E.M."/>
            <person name="Foster-Nyarko E."/>
            <person name="Jarju S."/>
            <person name="Secka A."/>
            <person name="Antonio M."/>
            <person name="Oren A."/>
            <person name="Chaudhuri R.R."/>
            <person name="La Ragione R."/>
            <person name="Hildebrand F."/>
            <person name="Pallen M.J."/>
        </authorList>
    </citation>
    <scope>NUCLEOTIDE SEQUENCE</scope>
    <source>
        <strain evidence="1">17213</strain>
    </source>
</reference>
<proteinExistence type="predicted"/>
<organism evidence="1 2">
    <name type="scientific">Candidatus Avisuccinivibrio stercorigallinarum</name>
    <dbReference type="NCBI Taxonomy" id="2840704"/>
    <lineage>
        <taxon>Bacteria</taxon>
        <taxon>Pseudomonadati</taxon>
        <taxon>Pseudomonadota</taxon>
        <taxon>Gammaproteobacteria</taxon>
        <taxon>Aeromonadales</taxon>
        <taxon>Succinivibrionaceae</taxon>
        <taxon>Succinivibrionaceae incertae sedis</taxon>
        <taxon>Candidatus Avisuccinivibrio</taxon>
    </lineage>
</organism>
<dbReference type="EMBL" id="JADINH010000038">
    <property type="protein sequence ID" value="MBO8415188.1"/>
    <property type="molecule type" value="Genomic_DNA"/>
</dbReference>
<evidence type="ECO:0000313" key="1">
    <source>
        <dbReference type="EMBL" id="MBO8415188.1"/>
    </source>
</evidence>
<accession>A0A9D9DB68</accession>
<dbReference type="Proteomes" id="UP000823631">
    <property type="component" value="Unassembled WGS sequence"/>
</dbReference>
<sequence length="75" mass="8816">MIHLIFSKNGARMCFKNAARPDDLFFAAPEALERINLFELRRYLRGRDFTIEPLNRRGVEKLTAALLQDKTVSWY</sequence>
<reference evidence="1" key="1">
    <citation type="submission" date="2020-10" db="EMBL/GenBank/DDBJ databases">
        <authorList>
            <person name="Gilroy R."/>
        </authorList>
    </citation>
    <scope>NUCLEOTIDE SEQUENCE</scope>
    <source>
        <strain evidence="1">17213</strain>
    </source>
</reference>
<name>A0A9D9DB68_9GAMM</name>
<comment type="caution">
    <text evidence="1">The sequence shown here is derived from an EMBL/GenBank/DDBJ whole genome shotgun (WGS) entry which is preliminary data.</text>
</comment>
<gene>
    <name evidence="1" type="ORF">IAB19_02270</name>
</gene>
<evidence type="ECO:0000313" key="2">
    <source>
        <dbReference type="Proteomes" id="UP000823631"/>
    </source>
</evidence>
<dbReference type="AlphaFoldDB" id="A0A9D9DB68"/>